<evidence type="ECO:0000313" key="2">
    <source>
        <dbReference type="Proteomes" id="UP001174196"/>
    </source>
</evidence>
<organism evidence="1 2">
    <name type="scientific">Polycladomyces subterraneus</name>
    <dbReference type="NCBI Taxonomy" id="1016997"/>
    <lineage>
        <taxon>Bacteria</taxon>
        <taxon>Bacillati</taxon>
        <taxon>Bacillota</taxon>
        <taxon>Bacilli</taxon>
        <taxon>Bacillales</taxon>
        <taxon>Thermoactinomycetaceae</taxon>
        <taxon>Polycladomyces</taxon>
    </lineage>
</organism>
<comment type="caution">
    <text evidence="1">The sequence shown here is derived from an EMBL/GenBank/DDBJ whole genome shotgun (WGS) entry which is preliminary data.</text>
</comment>
<gene>
    <name evidence="1" type="ORF">NWF35_06375</name>
</gene>
<name>A0ABT8ILC5_9BACL</name>
<reference evidence="1" key="1">
    <citation type="submission" date="2022-08" db="EMBL/GenBank/DDBJ databases">
        <title>Polycladomyces zharkentsis sp. nov., a novel thermophilic CMC and starch-degrading bacterium isolated from a geothermal spring in Kazakhstan.</title>
        <authorList>
            <person name="Mashzhan A."/>
            <person name="Kistaubaeva A."/>
            <person name="Javier-Lopez R."/>
            <person name="Birkeland N.-K."/>
        </authorList>
    </citation>
    <scope>NUCLEOTIDE SEQUENCE</scope>
    <source>
        <strain evidence="1">KSR 13</strain>
    </source>
</reference>
<dbReference type="RefSeq" id="WP_301238246.1">
    <property type="nucleotide sequence ID" value="NZ_JANRHH010000029.1"/>
</dbReference>
<proteinExistence type="predicted"/>
<protein>
    <submittedName>
        <fullName evidence="1">Uncharacterized protein</fullName>
    </submittedName>
</protein>
<keyword evidence="2" id="KW-1185">Reference proteome</keyword>
<accession>A0ABT8ILC5</accession>
<dbReference type="EMBL" id="JANRHH010000029">
    <property type="protein sequence ID" value="MDN4593533.1"/>
    <property type="molecule type" value="Genomic_DNA"/>
</dbReference>
<dbReference type="Proteomes" id="UP001174196">
    <property type="component" value="Unassembled WGS sequence"/>
</dbReference>
<evidence type="ECO:0000313" key="1">
    <source>
        <dbReference type="EMBL" id="MDN4593533.1"/>
    </source>
</evidence>
<sequence length="270" mass="32253">MIEVKDLPQNVLDAIHKYKKGNESIEVFPAMIVLNGQKYYLVEYLPSGQIIITKDGKVPRFQEVEYAFILGNRVNNQVQTLVNVGWKWSKGLTIWGFKSVIKILEYFKTKLGEKMDREIEDCFNQFLEVAKLNIEKQYQIKEAYLVGKKIRKELLESEIVDEQMYHKTTMYTDIMLKASYFQNQSQIQSYPCRVKLLRFLASNIHPFNLYAWVKLMLLYYHHKRMLNEDKMDSEDRESMRILTEMMERNNTLLDFEDYEKEIEKVARNPR</sequence>